<dbReference type="Pfam" id="PF13505">
    <property type="entry name" value="OMP_b-brl"/>
    <property type="match status" value="1"/>
</dbReference>
<reference evidence="4" key="1">
    <citation type="submission" date="2022-03" db="EMBL/GenBank/DDBJ databases">
        <title>Sea Food Isolates.</title>
        <authorList>
            <person name="Li c."/>
        </authorList>
    </citation>
    <scope>NUCLEOTIDE SEQUENCE</scope>
    <source>
        <strain evidence="4">19PA01SH03</strain>
    </source>
</reference>
<feature type="domain" description="Outer membrane protein beta-barrel" evidence="3">
    <location>
        <begin position="7"/>
        <end position="186"/>
    </location>
</feature>
<name>A0AAU6SQM6_UNCXX</name>
<organism evidence="4">
    <name type="scientific">bacterium 19PA01SH03</name>
    <dbReference type="NCBI Taxonomy" id="2920705"/>
    <lineage>
        <taxon>Bacteria</taxon>
    </lineage>
</organism>
<dbReference type="Gene3D" id="2.40.160.20">
    <property type="match status" value="1"/>
</dbReference>
<dbReference type="InterPro" id="IPR027385">
    <property type="entry name" value="Beta-barrel_OMP"/>
</dbReference>
<proteinExistence type="predicted"/>
<evidence type="ECO:0000259" key="3">
    <source>
        <dbReference type="Pfam" id="PF13505"/>
    </source>
</evidence>
<dbReference type="InterPro" id="IPR011250">
    <property type="entry name" value="OMP/PagP_B-barrel"/>
</dbReference>
<feature type="chain" id="PRO_5043817484" evidence="2">
    <location>
        <begin position="19"/>
        <end position="186"/>
    </location>
</feature>
<dbReference type="SUPFAM" id="SSF56925">
    <property type="entry name" value="OMPA-like"/>
    <property type="match status" value="1"/>
</dbReference>
<dbReference type="AlphaFoldDB" id="A0AAU6SQM6"/>
<protein>
    <submittedName>
        <fullName evidence="4">Porin family protein</fullName>
    </submittedName>
</protein>
<dbReference type="EMBL" id="CP095338">
    <property type="protein sequence ID" value="XAG22265.1"/>
    <property type="molecule type" value="Genomic_DNA"/>
</dbReference>
<accession>A0AAU6SQM6</accession>
<gene>
    <name evidence="4" type="ORF">MRN70_05520</name>
</gene>
<evidence type="ECO:0000256" key="2">
    <source>
        <dbReference type="SAM" id="SignalP"/>
    </source>
</evidence>
<feature type="signal peptide" evidence="2">
    <location>
        <begin position="1"/>
        <end position="18"/>
    </location>
</feature>
<evidence type="ECO:0000313" key="4">
    <source>
        <dbReference type="EMBL" id="XAG22265.1"/>
    </source>
</evidence>
<evidence type="ECO:0000256" key="1">
    <source>
        <dbReference type="ARBA" id="ARBA00022729"/>
    </source>
</evidence>
<sequence length="186" mass="20690">MKKILITSFALVALPAISSTTPYLGIGLGYQQLSTDIKVDSLSISDVAANGVASVLMLGARKNISDDYFLSTEVNYLMSDADFSVSVNGTTEKIEIDRSYGLSIHLGKRFSNDDINIYAKLGYQKDKFTYFNESINYNSFRFGLGSQFSVDEKLKLGIEWTAAQYQKKEDIKPFGTLFLVTASYNF</sequence>
<keyword evidence="1 2" id="KW-0732">Signal</keyword>